<feature type="transmembrane region" description="Helical" evidence="1">
    <location>
        <begin position="94"/>
        <end position="115"/>
    </location>
</feature>
<protein>
    <recommendedName>
        <fullName evidence="6">DUF2721 domain-containing protein</fullName>
    </recommendedName>
</protein>
<dbReference type="InterPro" id="IPR021279">
    <property type="entry name" value="DUF2721"/>
</dbReference>
<feature type="transmembrane region" description="Helical" evidence="1">
    <location>
        <begin position="127"/>
        <end position="149"/>
    </location>
</feature>
<accession>A0A0S4N750</accession>
<accession>A0A0P1LX03</accession>
<dbReference type="OrthoDB" id="463390at2"/>
<dbReference type="EMBL" id="FAOP01000006">
    <property type="protein sequence ID" value="CUU06837.1"/>
    <property type="molecule type" value="Genomic_DNA"/>
</dbReference>
<feature type="transmembrane region" description="Helical" evidence="1">
    <location>
        <begin position="12"/>
        <end position="33"/>
    </location>
</feature>
<dbReference type="Proteomes" id="UP000182011">
    <property type="component" value="Unassembled WGS sequence"/>
</dbReference>
<evidence type="ECO:0000313" key="2">
    <source>
        <dbReference type="EMBL" id="CUS80000.1"/>
    </source>
</evidence>
<keyword evidence="5" id="KW-1185">Reference proteome</keyword>
<keyword evidence="1" id="KW-1133">Transmembrane helix</keyword>
<keyword evidence="1" id="KW-0812">Transmembrane</keyword>
<evidence type="ECO:0008006" key="6">
    <source>
        <dbReference type="Google" id="ProtNLM"/>
    </source>
</evidence>
<organism evidence="3 4">
    <name type="scientific">Candidatus Kryptonium thompsonii</name>
    <dbReference type="NCBI Taxonomy" id="1633631"/>
    <lineage>
        <taxon>Bacteria</taxon>
        <taxon>Pseudomonadati</taxon>
        <taxon>Candidatus Kryptoniota</taxon>
        <taxon>Candidatus Kryptonium</taxon>
    </lineage>
</organism>
<accession>A0A0P1P7Q9</accession>
<evidence type="ECO:0000313" key="5">
    <source>
        <dbReference type="Proteomes" id="UP000182200"/>
    </source>
</evidence>
<dbReference type="STRING" id="1633631.GCA_001442925_01619"/>
<dbReference type="Proteomes" id="UP000182200">
    <property type="component" value="Unassembled WGS sequence"/>
</dbReference>
<reference evidence="3 4" key="2">
    <citation type="submission" date="2015-11" db="EMBL/GenBank/DDBJ databases">
        <authorList>
            <person name="Zhang Y."/>
            <person name="Guo Z."/>
        </authorList>
    </citation>
    <scope>NUCLEOTIDE SEQUENCE [LARGE SCALE GENOMIC DNA]</scope>
    <source>
        <strain evidence="3">JGI-4</strain>
    </source>
</reference>
<reference evidence="2 5" key="1">
    <citation type="submission" date="2015-11" db="EMBL/GenBank/DDBJ databases">
        <authorList>
            <person name="Varghese N."/>
        </authorList>
    </citation>
    <scope>NUCLEOTIDE SEQUENCE [LARGE SCALE GENOMIC DNA]</scope>
    <source>
        <strain evidence="2 5">JGI-8</strain>
    </source>
</reference>
<accession>A0A0P1MYP7</accession>
<dbReference type="RefSeq" id="WP_075426936.1">
    <property type="nucleotide sequence ID" value="NZ_CZVI01000003.1"/>
</dbReference>
<dbReference type="Pfam" id="PF11026">
    <property type="entry name" value="DUF2721"/>
    <property type="match status" value="1"/>
</dbReference>
<accession>A0A0P1LP83</accession>
<evidence type="ECO:0000313" key="3">
    <source>
        <dbReference type="EMBL" id="CUU06837.1"/>
    </source>
</evidence>
<dbReference type="AlphaFoldDB" id="A0A0P1LF62"/>
<evidence type="ECO:0000313" key="4">
    <source>
        <dbReference type="Proteomes" id="UP000182011"/>
    </source>
</evidence>
<accession>A0A0P1LF62</accession>
<dbReference type="EMBL" id="CZVI01000003">
    <property type="protein sequence ID" value="CUS80000.1"/>
    <property type="molecule type" value="Genomic_DNA"/>
</dbReference>
<gene>
    <name evidence="3" type="ORF">JGI4_01624</name>
    <name evidence="2" type="ORF">JGI8_00364</name>
</gene>
<accession>A0A0P1LG37</accession>
<accession>A0A0P1MH61</accession>
<sequence length="162" mass="18594">MDNQFILTATQAIQAILSPAVMISSSAFFLSGLNARHSTLVNRVRLLNDEKRRLIKEFVKRGELEYTENVRFLSIKNQIDILVRRIWYIRNAMLCHITAAIFFVLTSFTIGLNIFFTTPFVREIPLYLFVVGLFLVLCGVCFLGIDVLVSYRVILIEVKGEE</sequence>
<evidence type="ECO:0000256" key="1">
    <source>
        <dbReference type="SAM" id="Phobius"/>
    </source>
</evidence>
<proteinExistence type="predicted"/>
<keyword evidence="1" id="KW-0472">Membrane</keyword>
<name>A0A0P1LF62_9BACT</name>